<evidence type="ECO:0000313" key="1">
    <source>
        <dbReference type="EMBL" id="OGK44701.1"/>
    </source>
</evidence>
<reference evidence="1 2" key="1">
    <citation type="journal article" date="2016" name="Nat. Commun.">
        <title>Thousands of microbial genomes shed light on interconnected biogeochemical processes in an aquifer system.</title>
        <authorList>
            <person name="Anantharaman K."/>
            <person name="Brown C.T."/>
            <person name="Hug L.A."/>
            <person name="Sharon I."/>
            <person name="Castelle C.J."/>
            <person name="Probst A.J."/>
            <person name="Thomas B.C."/>
            <person name="Singh A."/>
            <person name="Wilkins M.J."/>
            <person name="Karaoz U."/>
            <person name="Brodie E.L."/>
            <person name="Williams K.H."/>
            <person name="Hubbard S.S."/>
            <person name="Banfield J.F."/>
        </authorList>
    </citation>
    <scope>NUCLEOTIDE SEQUENCE [LARGE SCALE GENOMIC DNA]</scope>
</reference>
<protein>
    <submittedName>
        <fullName evidence="1">Uncharacterized protein</fullName>
    </submittedName>
</protein>
<accession>A0A1F7IMX2</accession>
<sequence length="147" mass="17019">MKKQITIQTIAKTLSAQLKDAGWRIEIDDDYDSFKLYMAYNDKALLGAFTAIHLLMMTLGNNPANVEIRFTFFADPRIFLKIKDSVKWRKEIKNSLQILCDNFFKKAGIKVELDWVKSTRLPRRKVNFSGKGLKPGLEVELAYWKKG</sequence>
<dbReference type="Proteomes" id="UP000178040">
    <property type="component" value="Unassembled WGS sequence"/>
</dbReference>
<comment type="caution">
    <text evidence="1">The sequence shown here is derived from an EMBL/GenBank/DDBJ whole genome shotgun (WGS) entry which is preliminary data.</text>
</comment>
<dbReference type="AlphaFoldDB" id="A0A1F7IMX2"/>
<dbReference type="EMBL" id="MGAI01000023">
    <property type="protein sequence ID" value="OGK44701.1"/>
    <property type="molecule type" value="Genomic_DNA"/>
</dbReference>
<proteinExistence type="predicted"/>
<gene>
    <name evidence="1" type="ORF">A3B40_04910</name>
</gene>
<evidence type="ECO:0000313" key="2">
    <source>
        <dbReference type="Proteomes" id="UP000178040"/>
    </source>
</evidence>
<organism evidence="1 2">
    <name type="scientific">Candidatus Roizmanbacteria bacterium RIFCSPLOWO2_01_FULL_37_16</name>
    <dbReference type="NCBI Taxonomy" id="1802058"/>
    <lineage>
        <taxon>Bacteria</taxon>
        <taxon>Candidatus Roizmaniibacteriota</taxon>
    </lineage>
</organism>
<name>A0A1F7IMX2_9BACT</name>